<organism evidence="1 2">
    <name type="scientific">Plicaturopsis crispa FD-325 SS-3</name>
    <dbReference type="NCBI Taxonomy" id="944288"/>
    <lineage>
        <taxon>Eukaryota</taxon>
        <taxon>Fungi</taxon>
        <taxon>Dikarya</taxon>
        <taxon>Basidiomycota</taxon>
        <taxon>Agaricomycotina</taxon>
        <taxon>Agaricomycetes</taxon>
        <taxon>Agaricomycetidae</taxon>
        <taxon>Amylocorticiales</taxon>
        <taxon>Amylocorticiaceae</taxon>
        <taxon>Plicatura</taxon>
        <taxon>Plicaturopsis crispa</taxon>
    </lineage>
</organism>
<dbReference type="EMBL" id="KN832643">
    <property type="protein sequence ID" value="KII82801.1"/>
    <property type="molecule type" value="Genomic_DNA"/>
</dbReference>
<evidence type="ECO:0000313" key="1">
    <source>
        <dbReference type="EMBL" id="KII82801.1"/>
    </source>
</evidence>
<sequence>MTDSDTETERIHALAGKLTALTQECVAGKFLITALPDKPREGGASVREAADYVQQAKEMIAAGLPQRRPGEFGRAGMSPGDLLTMLGLRARRTVRLFLLLCSPALPTLLSFPPHHLLPLTHPRNLASSHALHRKKLSTPLFPHAAAEAHRPRSSSILNLAPHYALVKKDQATARKPLLSEADWFRVFSAWQMAVEGVYPHRSAELAGYQWIVISLFRQLPHDPRPPRCYCLSTATSV</sequence>
<dbReference type="HOGENOM" id="CLU_1171043_0_0_1"/>
<protein>
    <submittedName>
        <fullName evidence="1">Uncharacterized protein</fullName>
    </submittedName>
</protein>
<proteinExistence type="predicted"/>
<evidence type="ECO:0000313" key="2">
    <source>
        <dbReference type="Proteomes" id="UP000053263"/>
    </source>
</evidence>
<keyword evidence="2" id="KW-1185">Reference proteome</keyword>
<accession>A0A0C9SJY6</accession>
<gene>
    <name evidence="1" type="ORF">PLICRDRAFT_181021</name>
</gene>
<name>A0A0C9SJY6_PLICR</name>
<reference evidence="1 2" key="1">
    <citation type="submission" date="2014-06" db="EMBL/GenBank/DDBJ databases">
        <title>Evolutionary Origins and Diversification of the Mycorrhizal Mutualists.</title>
        <authorList>
            <consortium name="DOE Joint Genome Institute"/>
            <consortium name="Mycorrhizal Genomics Consortium"/>
            <person name="Kohler A."/>
            <person name="Kuo A."/>
            <person name="Nagy L.G."/>
            <person name="Floudas D."/>
            <person name="Copeland A."/>
            <person name="Barry K.W."/>
            <person name="Cichocki N."/>
            <person name="Veneault-Fourrey C."/>
            <person name="LaButti K."/>
            <person name="Lindquist E.A."/>
            <person name="Lipzen A."/>
            <person name="Lundell T."/>
            <person name="Morin E."/>
            <person name="Murat C."/>
            <person name="Riley R."/>
            <person name="Ohm R."/>
            <person name="Sun H."/>
            <person name="Tunlid A."/>
            <person name="Henrissat B."/>
            <person name="Grigoriev I.V."/>
            <person name="Hibbett D.S."/>
            <person name="Martin F."/>
        </authorList>
    </citation>
    <scope>NUCLEOTIDE SEQUENCE [LARGE SCALE GENOMIC DNA]</scope>
    <source>
        <strain evidence="1 2">FD-325 SS-3</strain>
    </source>
</reference>
<dbReference type="Proteomes" id="UP000053263">
    <property type="component" value="Unassembled WGS sequence"/>
</dbReference>
<dbReference type="AlphaFoldDB" id="A0A0C9SJY6"/>